<evidence type="ECO:0000256" key="6">
    <source>
        <dbReference type="SAM" id="Phobius"/>
    </source>
</evidence>
<evidence type="ECO:0000256" key="1">
    <source>
        <dbReference type="ARBA" id="ARBA00004141"/>
    </source>
</evidence>
<feature type="compositionally biased region" description="Polar residues" evidence="5">
    <location>
        <begin position="1923"/>
        <end position="1932"/>
    </location>
</feature>
<dbReference type="InterPro" id="IPR051223">
    <property type="entry name" value="Polycystin"/>
</dbReference>
<reference evidence="8 9" key="1">
    <citation type="journal article" date="2015" name="Genome Biol. Evol.">
        <title>Comparative Genomics of a Bacterivorous Green Alga Reveals Evolutionary Causalities and Consequences of Phago-Mixotrophic Mode of Nutrition.</title>
        <authorList>
            <person name="Burns J.A."/>
            <person name="Paasch A."/>
            <person name="Narechania A."/>
            <person name="Kim E."/>
        </authorList>
    </citation>
    <scope>NUCLEOTIDE SEQUENCE [LARGE SCALE GENOMIC DNA]</scope>
    <source>
        <strain evidence="8 9">PLY_AMNH</strain>
    </source>
</reference>
<feature type="region of interest" description="Disordered" evidence="5">
    <location>
        <begin position="1916"/>
        <end position="1942"/>
    </location>
</feature>
<feature type="transmembrane region" description="Helical" evidence="6">
    <location>
        <begin position="216"/>
        <end position="235"/>
    </location>
</feature>
<organism evidence="8 9">
    <name type="scientific">Cymbomonas tetramitiformis</name>
    <dbReference type="NCBI Taxonomy" id="36881"/>
    <lineage>
        <taxon>Eukaryota</taxon>
        <taxon>Viridiplantae</taxon>
        <taxon>Chlorophyta</taxon>
        <taxon>Pyramimonadophyceae</taxon>
        <taxon>Pyramimonadales</taxon>
        <taxon>Pyramimonadaceae</taxon>
        <taxon>Cymbomonas</taxon>
    </lineage>
</organism>
<feature type="compositionally biased region" description="Polar residues" evidence="5">
    <location>
        <begin position="136"/>
        <end position="145"/>
    </location>
</feature>
<evidence type="ECO:0000256" key="4">
    <source>
        <dbReference type="ARBA" id="ARBA00023136"/>
    </source>
</evidence>
<feature type="transmembrane region" description="Helical" evidence="6">
    <location>
        <begin position="1423"/>
        <end position="1443"/>
    </location>
</feature>
<evidence type="ECO:0000313" key="8">
    <source>
        <dbReference type="EMBL" id="KAK3250979.1"/>
    </source>
</evidence>
<evidence type="ECO:0000256" key="3">
    <source>
        <dbReference type="ARBA" id="ARBA00022989"/>
    </source>
</evidence>
<evidence type="ECO:0000259" key="7">
    <source>
        <dbReference type="Pfam" id="PF08016"/>
    </source>
</evidence>
<proteinExistence type="predicted"/>
<feature type="transmembrane region" description="Helical" evidence="6">
    <location>
        <begin position="1604"/>
        <end position="1628"/>
    </location>
</feature>
<accession>A0AAE0CAP1</accession>
<dbReference type="Pfam" id="PF08016">
    <property type="entry name" value="PKD_channel"/>
    <property type="match status" value="1"/>
</dbReference>
<dbReference type="Proteomes" id="UP001190700">
    <property type="component" value="Unassembled WGS sequence"/>
</dbReference>
<dbReference type="PANTHER" id="PTHR10877">
    <property type="entry name" value="POLYCYSTIN FAMILY MEMBER"/>
    <property type="match status" value="1"/>
</dbReference>
<keyword evidence="3 6" id="KW-1133">Transmembrane helix</keyword>
<dbReference type="EMBL" id="LGRX02026362">
    <property type="protein sequence ID" value="KAK3250979.1"/>
    <property type="molecule type" value="Genomic_DNA"/>
</dbReference>
<keyword evidence="4 6" id="KW-0472">Membrane</keyword>
<keyword evidence="9" id="KW-1185">Reference proteome</keyword>
<comment type="caution">
    <text evidence="8">The sequence shown here is derived from an EMBL/GenBank/DDBJ whole genome shotgun (WGS) entry which is preliminary data.</text>
</comment>
<feature type="compositionally biased region" description="Polar residues" evidence="5">
    <location>
        <begin position="32"/>
        <end position="43"/>
    </location>
</feature>
<dbReference type="InterPro" id="IPR013122">
    <property type="entry name" value="PKD1_2_channel"/>
</dbReference>
<keyword evidence="2 6" id="KW-0812">Transmembrane</keyword>
<dbReference type="PANTHER" id="PTHR10877:SF183">
    <property type="entry name" value="AT14535P-RELATED"/>
    <property type="match status" value="1"/>
</dbReference>
<evidence type="ECO:0000256" key="5">
    <source>
        <dbReference type="SAM" id="MobiDB-lite"/>
    </source>
</evidence>
<dbReference type="Gene3D" id="1.10.287.70">
    <property type="match status" value="1"/>
</dbReference>
<sequence>MSAFDSCWAGEYGDEYSEGGYSEHQHPAHQVSHANQSSRTQSFDGHEPPDGPQKLLFANQGSREADKDSNYEQGSVGGPQDTNAFTWEIDTKSGALFSSPRSVSMKSALDHEGRFQNQTSLPDEILEFKEALHRQASATSPSEQPAKQLKASELSKGQDFEAIYPLDEVGETRSREIIKEFEAGEPPEVSTAVTPEVVVSKLKDTYEARRSQRESYLHLIGFLAFIGLYFLILLLQSTPGEEYRNRQGMYENVVPKEDEDGEPTEFFMETDEIYDWLRQIIQDSWLDAPCGDTLCEDPFEFPAFSHLGCQADCNVANGTNFTVVLEPRFVRSYEEEALVEVSYNLCTDDIEPVCWWSENQLFDYNFATVRHDNLSLPDATWILTVYNLTAYKGLVMGSLAESFAETSRSDDEEHTYHRLRALQAQTPPEARILSRRGARFKAGRRHQRRLSEDAKRVTERRLTDTETNASEVASGSVWSVWRKELADSQIEGIVVESVEYCQNALLKIMDTFSTAEYDCEIDWGGEGQYSLCCPDYKELLIGNCWCTVVATDDYFDNFDAHLMHMAYFNADRCNNYDPDEYPLLIRGKECPIIPEVIEVEDMSGPLALNTVACYWEFETLYGNFTSYELGETPFTVDCFNETSYADMLDTPECCEMIRPAVESYNCTCMSCEELGSIGSKFFMHLIVDLAIDCGFQLQGVHPDCDYDHAPQCKVSPNSIYYPKNFTNAARSNKQWNTRQEVMESAEWEPVMYSFGKDTNMTELFAKDGDYETLSTCAVPNQEIPFECQSHLDYLCIFVQNAEYDEDYCNDEQLPYMLCDADITSKCGGMAMDFCEGDLICGHEDCTYAEFASIVINNNVAPCYGDDAEAVCADFTVRCQNDIQVYHDRLVECATANSSTCTQGHNVAKFFSTDMYYCARFLDWDVVDPGAENYPNCERILYSVRQLDARFNFAVGAQNITDVDFCNKTSQHASCTAIDGIVDYRFTDQYTLPAYTLSDGCRTHNDCPYGYFCALMKTDGTTDSLCMPCWWCEGCTNYTELGIVGDARFEHRDHPPWLLYPAEPTCGHCPCSPLECAPGCTNAMLNNGLCDEACMNEECQYDSFACPYDFPATQGALACPTATPQVVRGKNVGLERYYSSYLVQLCCDPYYDDSENNVTIAEITIETYPDQRHWPRGWDNNVDQNSFELVQKINRLNRLLAGMVIQVHRGKYQTCPTDEFAKLYDICLPTTGLTAGSALTDPYGTDGVFQVGDDFYNEDVAKSQHYYYPDDSDLNPFGVPYGFRSFDMGGSYATYPVVIDINLSARRAQEMVDYLQACNYIESNTVQISVQLLTYNPGNPFFANALFSIKLGKDGTWRIKTDVRALNTQWLETWGDYARCVLEFVFVCVYLKTTFSEIRELMQVYRDEGSVKPYFSDICNVIDWVAIIMITCAVSTYLWLLALFSHFDIESRYHIYESLSGTNSTGGHVNWLELHDEGENLSILAGKLNEFNNLLLFKTWYKFLTGIVVIANLLRVLKLMDFHPDIGMVTRTMREAGTDLINFIGLLLIILSIYAFMGYIVFGSVSSYFYRLDYSLLSCFVMMMGETEFSEDIRTLGGSVEQSIGLIFFYSFMMLVFLFLVSALLGIIVSAMDRVKQLNGNASSVKADLFSDLGELVRHLLEHCLILARRKWNEADHHRFPMHATITENDVYNQIAKWDAATGGGISQEEQDEAEKSKATPAEHVLPIDDRLYSKEEVQTILLSAASEYGITVLRDNERKRNTELTDEEFGIIDSGLWEKSSADTAGALADEIKVNALTMKILSQIGMEESKVPHEDAKPSVDDDTPIVSESWVDSPVNDRTLTGTGVPCEDAKPSVDDNTPAVSESWVDNPVNDRTLTGTGGNSVLALEEIAATCTEQAVNGHHLQDSRNSNTTALEVEDQKLPTSSGNGPEQSCEPVEDDLGGFSWRLWSRF</sequence>
<dbReference type="GO" id="GO:0016020">
    <property type="term" value="C:membrane"/>
    <property type="evidence" value="ECO:0007669"/>
    <property type="project" value="UniProtKB-SubCell"/>
</dbReference>
<comment type="subcellular location">
    <subcellularLocation>
        <location evidence="1">Membrane</location>
        <topology evidence="1">Multi-pass membrane protein</topology>
    </subcellularLocation>
</comment>
<evidence type="ECO:0000256" key="2">
    <source>
        <dbReference type="ARBA" id="ARBA00022692"/>
    </source>
</evidence>
<feature type="region of interest" description="Disordered" evidence="5">
    <location>
        <begin position="15"/>
        <end position="87"/>
    </location>
</feature>
<gene>
    <name evidence="8" type="ORF">CYMTET_39671</name>
</gene>
<name>A0AAE0CAP1_9CHLO</name>
<evidence type="ECO:0000313" key="9">
    <source>
        <dbReference type="Proteomes" id="UP001190700"/>
    </source>
</evidence>
<feature type="region of interest" description="Disordered" evidence="5">
    <location>
        <begin position="1810"/>
        <end position="1876"/>
    </location>
</feature>
<feature type="domain" description="Polycystin cation channel PKD1/PKD2" evidence="7">
    <location>
        <begin position="1489"/>
        <end position="1633"/>
    </location>
</feature>
<protein>
    <recommendedName>
        <fullName evidence="7">Polycystin cation channel PKD1/PKD2 domain-containing protein</fullName>
    </recommendedName>
</protein>
<feature type="compositionally biased region" description="Basic and acidic residues" evidence="5">
    <location>
        <begin position="1810"/>
        <end position="1821"/>
    </location>
</feature>
<feature type="transmembrane region" description="Helical" evidence="6">
    <location>
        <begin position="1539"/>
        <end position="1560"/>
    </location>
</feature>
<feature type="region of interest" description="Disordered" evidence="5">
    <location>
        <begin position="133"/>
        <end position="153"/>
    </location>
</feature>